<feature type="coiled-coil region" evidence="1">
    <location>
        <begin position="65"/>
        <end position="92"/>
    </location>
</feature>
<keyword evidence="1" id="KW-0175">Coiled coil</keyword>
<dbReference type="AlphaFoldDB" id="A0A7X6DJF0"/>
<feature type="domain" description="DUF4124" evidence="2">
    <location>
        <begin position="9"/>
        <end position="58"/>
    </location>
</feature>
<gene>
    <name evidence="3" type="ORF">RAMLITH_20670</name>
</gene>
<keyword evidence="4" id="KW-1185">Reference proteome</keyword>
<reference evidence="3 4" key="1">
    <citation type="journal article" date="2020" name="Nature">
        <title>Bacterial chemolithoautotrophy via manganese oxidation.</title>
        <authorList>
            <person name="Yu H."/>
            <person name="Leadbetter J.R."/>
        </authorList>
    </citation>
    <scope>NUCLEOTIDE SEQUENCE [LARGE SCALE GENOMIC DNA]</scope>
    <source>
        <strain evidence="3 4">RBP-1</strain>
    </source>
</reference>
<accession>A0A7X6DJF0</accession>
<dbReference type="InterPro" id="IPR025392">
    <property type="entry name" value="DUF4124"/>
</dbReference>
<evidence type="ECO:0000256" key="1">
    <source>
        <dbReference type="SAM" id="Coils"/>
    </source>
</evidence>
<evidence type="ECO:0000259" key="2">
    <source>
        <dbReference type="Pfam" id="PF13511"/>
    </source>
</evidence>
<dbReference type="Proteomes" id="UP000521868">
    <property type="component" value="Unassembled WGS sequence"/>
</dbReference>
<sequence length="218" mass="23794">MALLSAGGALPASAQPGIYSCVDAKGRTVTADRPIAACIDREQKELNPSGSVKRTVPPTLTARERALAEEKARQAEEEKARAAEERKRNHALITRYPDQAAHDKERSAALSVADEVVATATRRLASLAADRRKLDAEMEFYLKDPSRAPARLKRQIEENGQHASAQQRFIAAQQGEKQRINARFDEELARLRALWAEARAQPPLAAASAASAVKPPSR</sequence>
<dbReference type="Pfam" id="PF13511">
    <property type="entry name" value="DUF4124"/>
    <property type="match status" value="1"/>
</dbReference>
<protein>
    <submittedName>
        <fullName evidence="3">DUF4124 domain-containing protein</fullName>
    </submittedName>
</protein>
<dbReference type="EMBL" id="VTOX01000009">
    <property type="protein sequence ID" value="NKE68235.1"/>
    <property type="molecule type" value="Genomic_DNA"/>
</dbReference>
<evidence type="ECO:0000313" key="4">
    <source>
        <dbReference type="Proteomes" id="UP000521868"/>
    </source>
</evidence>
<proteinExistence type="predicted"/>
<organism evidence="3 4">
    <name type="scientific">Ramlibacter lithotrophicus</name>
    <dbReference type="NCBI Taxonomy" id="2606681"/>
    <lineage>
        <taxon>Bacteria</taxon>
        <taxon>Pseudomonadati</taxon>
        <taxon>Pseudomonadota</taxon>
        <taxon>Betaproteobacteria</taxon>
        <taxon>Burkholderiales</taxon>
        <taxon>Comamonadaceae</taxon>
        <taxon>Ramlibacter</taxon>
    </lineage>
</organism>
<name>A0A7X6DJF0_9BURK</name>
<evidence type="ECO:0000313" key="3">
    <source>
        <dbReference type="EMBL" id="NKE68235.1"/>
    </source>
</evidence>
<dbReference type="RefSeq" id="WP_168109359.1">
    <property type="nucleotide sequence ID" value="NZ_VTOX01000009.1"/>
</dbReference>
<comment type="caution">
    <text evidence="3">The sequence shown here is derived from an EMBL/GenBank/DDBJ whole genome shotgun (WGS) entry which is preliminary data.</text>
</comment>